<evidence type="ECO:0000313" key="2">
    <source>
        <dbReference type="Proteomes" id="UP001215598"/>
    </source>
</evidence>
<gene>
    <name evidence="1" type="ORF">B0H16DRAFT_1277063</name>
</gene>
<accession>A0AAD7HIX8</accession>
<evidence type="ECO:0000313" key="1">
    <source>
        <dbReference type="EMBL" id="KAJ7721600.1"/>
    </source>
</evidence>
<name>A0AAD7HIX8_9AGAR</name>
<protein>
    <submittedName>
        <fullName evidence="1">Uncharacterized protein</fullName>
    </submittedName>
</protein>
<comment type="caution">
    <text evidence="1">The sequence shown here is derived from an EMBL/GenBank/DDBJ whole genome shotgun (WGS) entry which is preliminary data.</text>
</comment>
<dbReference type="Proteomes" id="UP001215598">
    <property type="component" value="Unassembled WGS sequence"/>
</dbReference>
<sequence length="95" mass="10792">RREKKAKASATPKRSVAAIIGLNQVTGRSIGYAAVQLRVALSDQHHWEESDGSFDYIEFYNNVVDYFEFPPGPRAKVRVAQLLDHWNTYVLRALS</sequence>
<dbReference type="InterPro" id="IPR046521">
    <property type="entry name" value="DUF6698"/>
</dbReference>
<keyword evidence="2" id="KW-1185">Reference proteome</keyword>
<organism evidence="1 2">
    <name type="scientific">Mycena metata</name>
    <dbReference type="NCBI Taxonomy" id="1033252"/>
    <lineage>
        <taxon>Eukaryota</taxon>
        <taxon>Fungi</taxon>
        <taxon>Dikarya</taxon>
        <taxon>Basidiomycota</taxon>
        <taxon>Agaricomycotina</taxon>
        <taxon>Agaricomycetes</taxon>
        <taxon>Agaricomycetidae</taxon>
        <taxon>Agaricales</taxon>
        <taxon>Marasmiineae</taxon>
        <taxon>Mycenaceae</taxon>
        <taxon>Mycena</taxon>
    </lineage>
</organism>
<dbReference type="EMBL" id="JARKIB010000228">
    <property type="protein sequence ID" value="KAJ7721600.1"/>
    <property type="molecule type" value="Genomic_DNA"/>
</dbReference>
<dbReference type="AlphaFoldDB" id="A0AAD7HIX8"/>
<feature type="non-terminal residue" evidence="1">
    <location>
        <position position="1"/>
    </location>
</feature>
<reference evidence="1" key="1">
    <citation type="submission" date="2023-03" db="EMBL/GenBank/DDBJ databases">
        <title>Massive genome expansion in bonnet fungi (Mycena s.s.) driven by repeated elements and novel gene families across ecological guilds.</title>
        <authorList>
            <consortium name="Lawrence Berkeley National Laboratory"/>
            <person name="Harder C.B."/>
            <person name="Miyauchi S."/>
            <person name="Viragh M."/>
            <person name="Kuo A."/>
            <person name="Thoen E."/>
            <person name="Andreopoulos B."/>
            <person name="Lu D."/>
            <person name="Skrede I."/>
            <person name="Drula E."/>
            <person name="Henrissat B."/>
            <person name="Morin E."/>
            <person name="Kohler A."/>
            <person name="Barry K."/>
            <person name="LaButti K."/>
            <person name="Morin E."/>
            <person name="Salamov A."/>
            <person name="Lipzen A."/>
            <person name="Mereny Z."/>
            <person name="Hegedus B."/>
            <person name="Baldrian P."/>
            <person name="Stursova M."/>
            <person name="Weitz H."/>
            <person name="Taylor A."/>
            <person name="Grigoriev I.V."/>
            <person name="Nagy L.G."/>
            <person name="Martin F."/>
            <person name="Kauserud H."/>
        </authorList>
    </citation>
    <scope>NUCLEOTIDE SEQUENCE</scope>
    <source>
        <strain evidence="1">CBHHK182m</strain>
    </source>
</reference>
<dbReference type="Pfam" id="PF20414">
    <property type="entry name" value="DUF6698"/>
    <property type="match status" value="1"/>
</dbReference>
<proteinExistence type="predicted"/>
<feature type="non-terminal residue" evidence="1">
    <location>
        <position position="95"/>
    </location>
</feature>